<feature type="compositionally biased region" description="Low complexity" evidence="1">
    <location>
        <begin position="18"/>
        <end position="35"/>
    </location>
</feature>
<dbReference type="PANTHER" id="PTHR38370">
    <property type="entry name" value="BETA-1,4-XYLOSIDASE"/>
    <property type="match status" value="1"/>
</dbReference>
<comment type="caution">
    <text evidence="2">The sequence shown here is derived from an EMBL/GenBank/DDBJ whole genome shotgun (WGS) entry which is preliminary data.</text>
</comment>
<protein>
    <submittedName>
        <fullName evidence="2">Uncharacterized protein</fullName>
    </submittedName>
</protein>
<dbReference type="Proteomes" id="UP001141806">
    <property type="component" value="Unassembled WGS sequence"/>
</dbReference>
<evidence type="ECO:0000256" key="1">
    <source>
        <dbReference type="SAM" id="MobiDB-lite"/>
    </source>
</evidence>
<accession>A0A9Q0QP36</accession>
<evidence type="ECO:0000313" key="3">
    <source>
        <dbReference type="Proteomes" id="UP001141806"/>
    </source>
</evidence>
<evidence type="ECO:0000313" key="2">
    <source>
        <dbReference type="EMBL" id="KAJ4966509.1"/>
    </source>
</evidence>
<proteinExistence type="predicted"/>
<dbReference type="AlphaFoldDB" id="A0A9Q0QP36"/>
<dbReference type="EMBL" id="JAMYWD010000007">
    <property type="protein sequence ID" value="KAJ4966509.1"/>
    <property type="molecule type" value="Genomic_DNA"/>
</dbReference>
<sequence length="169" mass="19279">MEGLIPCIVKALKRQKSQRSSLSPSESWSRSYYRPLNSKGSSDGSSHRRTRSDFQPPVAELLENRSSDVQFLHSGSLKTDSFLIPSNLKAPRKMDSDTYQASKEIAFSHLRRRNFLKEFGCGGYYIIPRRGSVFKLQTLNFKRKVKKVITWGLHVFENLGLSHGTLDKV</sequence>
<reference evidence="2" key="1">
    <citation type="journal article" date="2023" name="Plant J.">
        <title>The genome of the king protea, Protea cynaroides.</title>
        <authorList>
            <person name="Chang J."/>
            <person name="Duong T.A."/>
            <person name="Schoeman C."/>
            <person name="Ma X."/>
            <person name="Roodt D."/>
            <person name="Barker N."/>
            <person name="Li Z."/>
            <person name="Van de Peer Y."/>
            <person name="Mizrachi E."/>
        </authorList>
    </citation>
    <scope>NUCLEOTIDE SEQUENCE</scope>
    <source>
        <tissue evidence="2">Young leaves</tissue>
    </source>
</reference>
<keyword evidence="3" id="KW-1185">Reference proteome</keyword>
<name>A0A9Q0QP36_9MAGN</name>
<dbReference type="OrthoDB" id="1929722at2759"/>
<organism evidence="2 3">
    <name type="scientific">Protea cynaroides</name>
    <dbReference type="NCBI Taxonomy" id="273540"/>
    <lineage>
        <taxon>Eukaryota</taxon>
        <taxon>Viridiplantae</taxon>
        <taxon>Streptophyta</taxon>
        <taxon>Embryophyta</taxon>
        <taxon>Tracheophyta</taxon>
        <taxon>Spermatophyta</taxon>
        <taxon>Magnoliopsida</taxon>
        <taxon>Proteales</taxon>
        <taxon>Proteaceae</taxon>
        <taxon>Protea</taxon>
    </lineage>
</organism>
<feature type="region of interest" description="Disordered" evidence="1">
    <location>
        <begin position="14"/>
        <end position="52"/>
    </location>
</feature>
<gene>
    <name evidence="2" type="ORF">NE237_018358</name>
</gene>
<dbReference type="PANTHER" id="PTHR38370:SF1">
    <property type="entry name" value="BETA-1,4-XYLOSIDASE"/>
    <property type="match status" value="1"/>
</dbReference>